<feature type="compositionally biased region" description="Low complexity" evidence="1">
    <location>
        <begin position="126"/>
        <end position="138"/>
    </location>
</feature>
<evidence type="ECO:0000256" key="1">
    <source>
        <dbReference type="SAM" id="MobiDB-lite"/>
    </source>
</evidence>
<dbReference type="AlphaFoldDB" id="A0A833Y8A7"/>
<reference evidence="2 3" key="1">
    <citation type="journal article" date="2020" name="Nature">
        <title>Six reference-quality genomes reveal evolution of bat adaptations.</title>
        <authorList>
            <person name="Jebb D."/>
            <person name="Huang Z."/>
            <person name="Pippel M."/>
            <person name="Hughes G.M."/>
            <person name="Lavrichenko K."/>
            <person name="Devanna P."/>
            <person name="Winkler S."/>
            <person name="Jermiin L.S."/>
            <person name="Skirmuntt E.C."/>
            <person name="Katzourakis A."/>
            <person name="Burkitt-Gray L."/>
            <person name="Ray D.A."/>
            <person name="Sullivan K.A.M."/>
            <person name="Roscito J.G."/>
            <person name="Kirilenko B.M."/>
            <person name="Davalos L.M."/>
            <person name="Corthals A.P."/>
            <person name="Power M.L."/>
            <person name="Jones G."/>
            <person name="Ransome R.D."/>
            <person name="Dechmann D.K.N."/>
            <person name="Locatelli A.G."/>
            <person name="Puechmaille S.J."/>
            <person name="Fedrigo O."/>
            <person name="Jarvis E.D."/>
            <person name="Hiller M."/>
            <person name="Vernes S.C."/>
            <person name="Myers E.W."/>
            <person name="Teeling E.C."/>
        </authorList>
    </citation>
    <scope>NUCLEOTIDE SEQUENCE [LARGE SCALE GENOMIC DNA]</scope>
    <source>
        <strain evidence="2">Bat1K_MPI-CBG_1</strain>
    </source>
</reference>
<gene>
    <name evidence="2" type="ORF">HJG60_009618</name>
</gene>
<name>A0A833Y8A7_9CHIR</name>
<dbReference type="EMBL" id="JABVXQ010000016">
    <property type="protein sequence ID" value="KAF6073497.1"/>
    <property type="molecule type" value="Genomic_DNA"/>
</dbReference>
<evidence type="ECO:0000313" key="2">
    <source>
        <dbReference type="EMBL" id="KAF6073497.1"/>
    </source>
</evidence>
<feature type="region of interest" description="Disordered" evidence="1">
    <location>
        <begin position="1"/>
        <end position="41"/>
    </location>
</feature>
<sequence length="175" mass="17982">MGGRGWGEAEAGRPDEATAGGPPWGVRAAGVTLGQGRGDGHDTCSVCSEGQCTTVSGHMTRERGWVGVRRRPPTSDTVSPPAGNTREAGRLHPKNSPQSRGGGRLPYRVPHWGGQFRGPSDTGFQGAARAPGAAPTGGRVDGRQRRGLLTQQTRGAGGGVSRGDPEAGRGTLARL</sequence>
<dbReference type="Proteomes" id="UP000664940">
    <property type="component" value="Unassembled WGS sequence"/>
</dbReference>
<proteinExistence type="predicted"/>
<evidence type="ECO:0000313" key="3">
    <source>
        <dbReference type="Proteomes" id="UP000664940"/>
    </source>
</evidence>
<feature type="region of interest" description="Disordered" evidence="1">
    <location>
        <begin position="63"/>
        <end position="175"/>
    </location>
</feature>
<protein>
    <submittedName>
        <fullName evidence="2">Uncharacterized protein</fullName>
    </submittedName>
</protein>
<organism evidence="2 3">
    <name type="scientific">Phyllostomus discolor</name>
    <name type="common">pale spear-nosed bat</name>
    <dbReference type="NCBI Taxonomy" id="89673"/>
    <lineage>
        <taxon>Eukaryota</taxon>
        <taxon>Metazoa</taxon>
        <taxon>Chordata</taxon>
        <taxon>Craniata</taxon>
        <taxon>Vertebrata</taxon>
        <taxon>Euteleostomi</taxon>
        <taxon>Mammalia</taxon>
        <taxon>Eutheria</taxon>
        <taxon>Laurasiatheria</taxon>
        <taxon>Chiroptera</taxon>
        <taxon>Yangochiroptera</taxon>
        <taxon>Phyllostomidae</taxon>
        <taxon>Phyllostominae</taxon>
        <taxon>Phyllostomus</taxon>
    </lineage>
</organism>
<accession>A0A833Y8A7</accession>
<comment type="caution">
    <text evidence="2">The sequence shown here is derived from an EMBL/GenBank/DDBJ whole genome shotgun (WGS) entry which is preliminary data.</text>
</comment>